<dbReference type="Proteomes" id="UP001605036">
    <property type="component" value="Unassembled WGS sequence"/>
</dbReference>
<dbReference type="PANTHER" id="PTHR31013:SF2">
    <property type="entry name" value="THAUMATIN-LIKE PROTEIN"/>
    <property type="match status" value="1"/>
</dbReference>
<sequence>MASTACKLWVVLTLASVAISEVHGCGINIRNSCPYTVTTCAQNQNNRISQFNLGPGGQQWLDFGSACKWIAGTIWASVKGQCAAPSSGSAANDRNLANLAEFTIGDGSGSDFYDVSNVNAFTIGMKIRVLNRVGEESGPSSVGVDYRCGTPSCIINDIRGFCRGNNQIVSLPSGAVSCVNTDGTNGRGPTDGTRIFKNACPTAYSYNFDDPTSTFTCGTGSNYEVEFCPPNGSLNDE</sequence>
<evidence type="ECO:0000313" key="4">
    <source>
        <dbReference type="Proteomes" id="UP001605036"/>
    </source>
</evidence>
<dbReference type="SUPFAM" id="SSF49870">
    <property type="entry name" value="Osmotin, thaumatin-like protein"/>
    <property type="match status" value="1"/>
</dbReference>
<dbReference type="InterPro" id="IPR037176">
    <property type="entry name" value="Osmotin/thaumatin-like_sf"/>
</dbReference>
<accession>A0ABD1ZSA5</accession>
<protein>
    <recommendedName>
        <fullName evidence="5">Thaumatin-like protein</fullName>
    </recommendedName>
</protein>
<evidence type="ECO:0008006" key="5">
    <source>
        <dbReference type="Google" id="ProtNLM"/>
    </source>
</evidence>
<gene>
    <name evidence="3" type="ORF">R1flu_022378</name>
</gene>
<dbReference type="Gene3D" id="2.60.110.10">
    <property type="entry name" value="Thaumatin"/>
    <property type="match status" value="1"/>
</dbReference>
<feature type="signal peptide" evidence="2">
    <location>
        <begin position="1"/>
        <end position="24"/>
    </location>
</feature>
<name>A0ABD1ZSA5_9MARC</name>
<organism evidence="3 4">
    <name type="scientific">Riccia fluitans</name>
    <dbReference type="NCBI Taxonomy" id="41844"/>
    <lineage>
        <taxon>Eukaryota</taxon>
        <taxon>Viridiplantae</taxon>
        <taxon>Streptophyta</taxon>
        <taxon>Embryophyta</taxon>
        <taxon>Marchantiophyta</taxon>
        <taxon>Marchantiopsida</taxon>
        <taxon>Marchantiidae</taxon>
        <taxon>Marchantiales</taxon>
        <taxon>Ricciaceae</taxon>
        <taxon>Riccia</taxon>
    </lineage>
</organism>
<keyword evidence="1" id="KW-1015">Disulfide bond</keyword>
<dbReference type="Pfam" id="PF00314">
    <property type="entry name" value="Thaumatin"/>
    <property type="match status" value="1"/>
</dbReference>
<feature type="chain" id="PRO_5044854453" description="Thaumatin-like protein" evidence="2">
    <location>
        <begin position="25"/>
        <end position="237"/>
    </location>
</feature>
<keyword evidence="2" id="KW-0732">Signal</keyword>
<dbReference type="AlphaFoldDB" id="A0ABD1ZSA5"/>
<comment type="caution">
    <text evidence="3">The sequence shown here is derived from an EMBL/GenBank/DDBJ whole genome shotgun (WGS) entry which is preliminary data.</text>
</comment>
<evidence type="ECO:0000313" key="3">
    <source>
        <dbReference type="EMBL" id="KAL2654250.1"/>
    </source>
</evidence>
<dbReference type="SMART" id="SM00205">
    <property type="entry name" value="THN"/>
    <property type="match status" value="1"/>
</dbReference>
<reference evidence="3 4" key="1">
    <citation type="submission" date="2024-09" db="EMBL/GenBank/DDBJ databases">
        <title>Chromosome-scale assembly of Riccia fluitans.</title>
        <authorList>
            <person name="Paukszto L."/>
            <person name="Sawicki J."/>
            <person name="Karawczyk K."/>
            <person name="Piernik-Szablinska J."/>
            <person name="Szczecinska M."/>
            <person name="Mazdziarz M."/>
        </authorList>
    </citation>
    <scope>NUCLEOTIDE SEQUENCE [LARGE SCALE GENOMIC DNA]</scope>
    <source>
        <strain evidence="3">Rf_01</strain>
        <tissue evidence="3">Aerial parts of the thallus</tissue>
    </source>
</reference>
<evidence type="ECO:0000256" key="2">
    <source>
        <dbReference type="SAM" id="SignalP"/>
    </source>
</evidence>
<evidence type="ECO:0000256" key="1">
    <source>
        <dbReference type="PIRSR" id="PIRSR002703-1"/>
    </source>
</evidence>
<keyword evidence="4" id="KW-1185">Reference proteome</keyword>
<feature type="disulfide bond" evidence="1">
    <location>
        <begin position="33"/>
        <end position="228"/>
    </location>
</feature>
<dbReference type="PROSITE" id="PS51367">
    <property type="entry name" value="THAUMATIN_2"/>
    <property type="match status" value="1"/>
</dbReference>
<dbReference type="PANTHER" id="PTHR31013">
    <property type="entry name" value="THAUMATIN FAMILY PROTEIN-RELATED"/>
    <property type="match status" value="1"/>
</dbReference>
<dbReference type="InterPro" id="IPR001938">
    <property type="entry name" value="Thaumatin"/>
</dbReference>
<proteinExistence type="predicted"/>
<dbReference type="PRINTS" id="PR00347">
    <property type="entry name" value="THAUMATIN"/>
</dbReference>
<dbReference type="EMBL" id="JBHFFA010000001">
    <property type="protein sequence ID" value="KAL2654250.1"/>
    <property type="molecule type" value="Genomic_DNA"/>
</dbReference>
<dbReference type="PIRSF" id="PIRSF002703">
    <property type="entry name" value="Thaumatin"/>
    <property type="match status" value="1"/>
</dbReference>